<reference evidence="3 4" key="1">
    <citation type="journal article" date="2024" name="Nat. Commun.">
        <title>Phylogenomics reveals the evolutionary origins of lichenization in chlorophyte algae.</title>
        <authorList>
            <person name="Puginier C."/>
            <person name="Libourel C."/>
            <person name="Otte J."/>
            <person name="Skaloud P."/>
            <person name="Haon M."/>
            <person name="Grisel S."/>
            <person name="Petersen M."/>
            <person name="Berrin J.G."/>
            <person name="Delaux P.M."/>
            <person name="Dal Grande F."/>
            <person name="Keller J."/>
        </authorList>
    </citation>
    <scope>NUCLEOTIDE SEQUENCE [LARGE SCALE GENOMIC DNA]</scope>
    <source>
        <strain evidence="3 4">SAG 216-7</strain>
    </source>
</reference>
<keyword evidence="4" id="KW-1185">Reference proteome</keyword>
<sequence length="641" mass="67705">MSDTGKGSSADGQPSTKQWEQIKEKLKASWQRKDPAPFDKVAFVTAASEAGISDSSMLADMILYAGYASQLPVKRSGQSAFSWVPLVAVAVAAQSMVSPEKRSEALSLINQGLVSVGKEAEADGVMEGESMPVDLVAAAEHIDGVMLSLRKASRLGLAGASFGRPRNLKQTTATLSSAVTSLEALPTDQRTDTAAVQKAFKRLVTEVEAAKQLRNRAVEALANTEAKETLSPAHQAVTKAIFTHQGPALERELAELKGSVQDADAALETAKAAMKNAGLDADEIADEAGRERRERLASRPERPKGNRRRTGRRRRARGPAADGSSAEDETAEDTDQEVEEPNTTHAGENGENNGRTRQRRGGRTRGERHPPRGGRDFTAPRDAASEDDEEEDGGDPQGGPNGGASPSGREGASVPPGFGSQHGIADGNKEIHPEGERRRRGGRGQRDKAAGSNDQNDAPAQAAGEIGGTEQTESMGEGGKRGRRNRGGRRGKPRSAHDGNAIAPAAGAAGNRMARSSLQTFDNPTFADGDGAEAGNAAEKEDGQVEGGRRERRKRPSLKDVARILEGIKRDLCDPITKAPLRDPVAAADGFTYERASIEEHLLSHRTSPVTGEALPSTSLFPSALASSLLERLADCDAAAA</sequence>
<dbReference type="PANTHER" id="PTHR46573:SF1">
    <property type="entry name" value="WD REPEAT, SAM AND U-BOX DOMAIN-CONTAINING PROTEIN 1"/>
    <property type="match status" value="1"/>
</dbReference>
<feature type="domain" description="U-box" evidence="2">
    <location>
        <begin position="567"/>
        <end position="641"/>
    </location>
</feature>
<dbReference type="PROSITE" id="PS51698">
    <property type="entry name" value="U_BOX"/>
    <property type="match status" value="1"/>
</dbReference>
<dbReference type="SUPFAM" id="SSF57850">
    <property type="entry name" value="RING/U-box"/>
    <property type="match status" value="1"/>
</dbReference>
<protein>
    <recommendedName>
        <fullName evidence="2">U-box domain-containing protein</fullName>
    </recommendedName>
</protein>
<proteinExistence type="predicted"/>
<feature type="compositionally biased region" description="Basic and acidic residues" evidence="1">
    <location>
        <begin position="427"/>
        <end position="437"/>
    </location>
</feature>
<name>A0ABR2YRY1_9CHLO</name>
<evidence type="ECO:0000313" key="4">
    <source>
        <dbReference type="Proteomes" id="UP001491310"/>
    </source>
</evidence>
<organism evidence="3 4">
    <name type="scientific">Coccomyxa subellipsoidea</name>
    <dbReference type="NCBI Taxonomy" id="248742"/>
    <lineage>
        <taxon>Eukaryota</taxon>
        <taxon>Viridiplantae</taxon>
        <taxon>Chlorophyta</taxon>
        <taxon>core chlorophytes</taxon>
        <taxon>Trebouxiophyceae</taxon>
        <taxon>Trebouxiophyceae incertae sedis</taxon>
        <taxon>Coccomyxaceae</taxon>
        <taxon>Coccomyxa</taxon>
    </lineage>
</organism>
<dbReference type="Gene3D" id="3.30.40.10">
    <property type="entry name" value="Zinc/RING finger domain, C3HC4 (zinc finger)"/>
    <property type="match status" value="1"/>
</dbReference>
<feature type="compositionally biased region" description="Polar residues" evidence="1">
    <location>
        <begin position="1"/>
        <end position="19"/>
    </location>
</feature>
<feature type="compositionally biased region" description="Acidic residues" evidence="1">
    <location>
        <begin position="385"/>
        <end position="394"/>
    </location>
</feature>
<feature type="compositionally biased region" description="Low complexity" evidence="1">
    <location>
        <begin position="527"/>
        <end position="537"/>
    </location>
</feature>
<dbReference type="Pfam" id="PF04564">
    <property type="entry name" value="U-box"/>
    <property type="match status" value="1"/>
</dbReference>
<dbReference type="InterPro" id="IPR003613">
    <property type="entry name" value="Ubox_domain"/>
</dbReference>
<dbReference type="CDD" id="cd16655">
    <property type="entry name" value="RING-Ubox_WDSUB1-like"/>
    <property type="match status" value="1"/>
</dbReference>
<dbReference type="InterPro" id="IPR052085">
    <property type="entry name" value="WD-SAM-U-box"/>
</dbReference>
<evidence type="ECO:0000256" key="1">
    <source>
        <dbReference type="SAM" id="MobiDB-lite"/>
    </source>
</evidence>
<dbReference type="SMART" id="SM00504">
    <property type="entry name" value="Ubox"/>
    <property type="match status" value="1"/>
</dbReference>
<evidence type="ECO:0000313" key="3">
    <source>
        <dbReference type="EMBL" id="KAK9909701.1"/>
    </source>
</evidence>
<feature type="compositionally biased region" description="Basic residues" evidence="1">
    <location>
        <begin position="481"/>
        <end position="494"/>
    </location>
</feature>
<feature type="compositionally biased region" description="Basic and acidic residues" evidence="1">
    <location>
        <begin position="364"/>
        <end position="379"/>
    </location>
</feature>
<feature type="compositionally biased region" description="Low complexity" evidence="1">
    <location>
        <begin position="498"/>
        <end position="514"/>
    </location>
</feature>
<feature type="compositionally biased region" description="Acidic residues" evidence="1">
    <location>
        <begin position="325"/>
        <end position="340"/>
    </location>
</feature>
<dbReference type="PANTHER" id="PTHR46573">
    <property type="entry name" value="WD REPEAT, SAM AND U-BOX DOMAIN-CONTAINING PROTEIN 1"/>
    <property type="match status" value="1"/>
</dbReference>
<gene>
    <name evidence="3" type="ORF">WJX75_006336</name>
</gene>
<dbReference type="Proteomes" id="UP001491310">
    <property type="component" value="Unassembled WGS sequence"/>
</dbReference>
<feature type="region of interest" description="Disordered" evidence="1">
    <location>
        <begin position="1"/>
        <end position="32"/>
    </location>
</feature>
<dbReference type="EMBL" id="JALJOT010000006">
    <property type="protein sequence ID" value="KAK9909701.1"/>
    <property type="molecule type" value="Genomic_DNA"/>
</dbReference>
<accession>A0ABR2YRY1</accession>
<evidence type="ECO:0000259" key="2">
    <source>
        <dbReference type="PROSITE" id="PS51698"/>
    </source>
</evidence>
<feature type="compositionally biased region" description="Basic and acidic residues" evidence="1">
    <location>
        <begin position="538"/>
        <end position="549"/>
    </location>
</feature>
<feature type="compositionally biased region" description="Basic and acidic residues" evidence="1">
    <location>
        <begin position="289"/>
        <end position="304"/>
    </location>
</feature>
<feature type="compositionally biased region" description="Basic residues" evidence="1">
    <location>
        <begin position="305"/>
        <end position="317"/>
    </location>
</feature>
<comment type="caution">
    <text evidence="3">The sequence shown here is derived from an EMBL/GenBank/DDBJ whole genome shotgun (WGS) entry which is preliminary data.</text>
</comment>
<feature type="region of interest" description="Disordered" evidence="1">
    <location>
        <begin position="289"/>
        <end position="557"/>
    </location>
</feature>
<feature type="compositionally biased region" description="Basic and acidic residues" evidence="1">
    <location>
        <begin position="20"/>
        <end position="32"/>
    </location>
</feature>
<dbReference type="InterPro" id="IPR013083">
    <property type="entry name" value="Znf_RING/FYVE/PHD"/>
</dbReference>